<sequence length="44" mass="5328">MKQDFHHKTIKAFTMIIFLVTLMATTDFQDENQNEFTQKLIYDM</sequence>
<keyword evidence="1" id="KW-0812">Transmembrane</keyword>
<evidence type="ECO:0000313" key="3">
    <source>
        <dbReference type="Proteomes" id="UP000689195"/>
    </source>
</evidence>
<evidence type="ECO:0000313" key="2">
    <source>
        <dbReference type="EMBL" id="CAD8196755.1"/>
    </source>
</evidence>
<proteinExistence type="predicted"/>
<protein>
    <submittedName>
        <fullName evidence="2">Uncharacterized protein</fullName>
    </submittedName>
</protein>
<evidence type="ECO:0000256" key="1">
    <source>
        <dbReference type="SAM" id="Phobius"/>
    </source>
</evidence>
<accession>A0A8S1X712</accession>
<gene>
    <name evidence="2" type="ORF">PPENT_87.1.T1130127</name>
</gene>
<organism evidence="2 3">
    <name type="scientific">Paramecium pentaurelia</name>
    <dbReference type="NCBI Taxonomy" id="43138"/>
    <lineage>
        <taxon>Eukaryota</taxon>
        <taxon>Sar</taxon>
        <taxon>Alveolata</taxon>
        <taxon>Ciliophora</taxon>
        <taxon>Intramacronucleata</taxon>
        <taxon>Oligohymenophorea</taxon>
        <taxon>Peniculida</taxon>
        <taxon>Parameciidae</taxon>
        <taxon>Paramecium</taxon>
    </lineage>
</organism>
<reference evidence="2" key="1">
    <citation type="submission" date="2021-01" db="EMBL/GenBank/DDBJ databases">
        <authorList>
            <consortium name="Genoscope - CEA"/>
            <person name="William W."/>
        </authorList>
    </citation>
    <scope>NUCLEOTIDE SEQUENCE</scope>
</reference>
<dbReference type="Proteomes" id="UP000689195">
    <property type="component" value="Unassembled WGS sequence"/>
</dbReference>
<keyword evidence="1" id="KW-0472">Membrane</keyword>
<name>A0A8S1X712_9CILI</name>
<dbReference type="EMBL" id="CAJJDO010000113">
    <property type="protein sequence ID" value="CAD8196755.1"/>
    <property type="molecule type" value="Genomic_DNA"/>
</dbReference>
<keyword evidence="1" id="KW-1133">Transmembrane helix</keyword>
<comment type="caution">
    <text evidence="2">The sequence shown here is derived from an EMBL/GenBank/DDBJ whole genome shotgun (WGS) entry which is preliminary data.</text>
</comment>
<dbReference type="AlphaFoldDB" id="A0A8S1X712"/>
<feature type="transmembrane region" description="Helical" evidence="1">
    <location>
        <begin position="12"/>
        <end position="29"/>
    </location>
</feature>
<keyword evidence="3" id="KW-1185">Reference proteome</keyword>